<feature type="transmembrane region" description="Helical" evidence="7">
    <location>
        <begin position="66"/>
        <end position="86"/>
    </location>
</feature>
<dbReference type="GO" id="GO:0055085">
    <property type="term" value="P:transmembrane transport"/>
    <property type="evidence" value="ECO:0007669"/>
    <property type="project" value="InterPro"/>
</dbReference>
<evidence type="ECO:0000313" key="10">
    <source>
        <dbReference type="Proteomes" id="UP000176944"/>
    </source>
</evidence>
<name>A0A1D9FZY5_MOOP1</name>
<dbReference type="EMBL" id="CP017708">
    <property type="protein sequence ID" value="AOY80948.1"/>
    <property type="molecule type" value="Genomic_DNA"/>
</dbReference>
<dbReference type="Pfam" id="PF00924">
    <property type="entry name" value="MS_channel_2nd"/>
    <property type="match status" value="1"/>
</dbReference>
<dbReference type="PRINTS" id="PR00103">
    <property type="entry name" value="CAMPKINASE"/>
</dbReference>
<evidence type="ECO:0000256" key="4">
    <source>
        <dbReference type="ARBA" id="ARBA00022692"/>
    </source>
</evidence>
<dbReference type="SUPFAM" id="SSF82689">
    <property type="entry name" value="Mechanosensitive channel protein MscS (YggB), C-terminal domain"/>
    <property type="match status" value="1"/>
</dbReference>
<dbReference type="Gene3D" id="1.10.287.1260">
    <property type="match status" value="1"/>
</dbReference>
<evidence type="ECO:0000256" key="5">
    <source>
        <dbReference type="ARBA" id="ARBA00022989"/>
    </source>
</evidence>
<dbReference type="GO" id="GO:0005886">
    <property type="term" value="C:plasma membrane"/>
    <property type="evidence" value="ECO:0007669"/>
    <property type="project" value="UniProtKB-SubCell"/>
</dbReference>
<dbReference type="CDD" id="cd00038">
    <property type="entry name" value="CAP_ED"/>
    <property type="match status" value="1"/>
</dbReference>
<dbReference type="SMART" id="SM00100">
    <property type="entry name" value="cNMP"/>
    <property type="match status" value="1"/>
</dbReference>
<organism evidence="9 10">
    <name type="scientific">Moorena producens (strain JHB)</name>
    <dbReference type="NCBI Taxonomy" id="1454205"/>
    <lineage>
        <taxon>Bacteria</taxon>
        <taxon>Bacillati</taxon>
        <taxon>Cyanobacteriota</taxon>
        <taxon>Cyanophyceae</taxon>
        <taxon>Coleofasciculales</taxon>
        <taxon>Coleofasciculaceae</taxon>
        <taxon>Moorena</taxon>
    </lineage>
</organism>
<feature type="transmembrane region" description="Helical" evidence="7">
    <location>
        <begin position="106"/>
        <end position="126"/>
    </location>
</feature>
<dbReference type="InterPro" id="IPR010920">
    <property type="entry name" value="LSM_dom_sf"/>
</dbReference>
<comment type="similarity">
    <text evidence="2">Belongs to the MscS (TC 1.A.23) family.</text>
</comment>
<proteinExistence type="inferred from homology"/>
<feature type="transmembrane region" description="Helical" evidence="7">
    <location>
        <begin position="23"/>
        <end position="42"/>
    </location>
</feature>
<dbReference type="SUPFAM" id="SSF50182">
    <property type="entry name" value="Sm-like ribonucleoproteins"/>
    <property type="match status" value="1"/>
</dbReference>
<dbReference type="SUPFAM" id="SSF82861">
    <property type="entry name" value="Mechanosensitive channel protein MscS (YggB), transmembrane region"/>
    <property type="match status" value="1"/>
</dbReference>
<dbReference type="Proteomes" id="UP000176944">
    <property type="component" value="Chromosome"/>
</dbReference>
<dbReference type="Gene3D" id="3.30.70.100">
    <property type="match status" value="1"/>
</dbReference>
<evidence type="ECO:0000256" key="6">
    <source>
        <dbReference type="ARBA" id="ARBA00023136"/>
    </source>
</evidence>
<dbReference type="InterPro" id="IPR052702">
    <property type="entry name" value="MscS-like_channel"/>
</dbReference>
<dbReference type="InterPro" id="IPR000595">
    <property type="entry name" value="cNMP-bd_dom"/>
</dbReference>
<dbReference type="Gene3D" id="2.30.30.60">
    <property type="match status" value="1"/>
</dbReference>
<feature type="transmembrane region" description="Helical" evidence="7">
    <location>
        <begin position="171"/>
        <end position="189"/>
    </location>
</feature>
<evidence type="ECO:0000256" key="1">
    <source>
        <dbReference type="ARBA" id="ARBA00004651"/>
    </source>
</evidence>
<evidence type="ECO:0000256" key="7">
    <source>
        <dbReference type="SAM" id="Phobius"/>
    </source>
</evidence>
<dbReference type="InterPro" id="IPR011066">
    <property type="entry name" value="MscS_channel_C_sf"/>
</dbReference>
<dbReference type="PANTHER" id="PTHR30347:SF1">
    <property type="entry name" value="MECHANOSENSITIVE CHANNEL MSCK"/>
    <property type="match status" value="1"/>
</dbReference>
<dbReference type="InterPro" id="IPR006685">
    <property type="entry name" value="MscS_channel_2nd"/>
</dbReference>
<keyword evidence="3" id="KW-1003">Cell membrane</keyword>
<keyword evidence="4 7" id="KW-0812">Transmembrane</keyword>
<evidence type="ECO:0000259" key="8">
    <source>
        <dbReference type="PROSITE" id="PS50042"/>
    </source>
</evidence>
<evidence type="ECO:0000256" key="3">
    <source>
        <dbReference type="ARBA" id="ARBA00022475"/>
    </source>
</evidence>
<keyword evidence="5 7" id="KW-1133">Transmembrane helix</keyword>
<comment type="subcellular location">
    <subcellularLocation>
        <location evidence="1">Cell membrane</location>
        <topology evidence="1">Multi-pass membrane protein</topology>
    </subcellularLocation>
</comment>
<feature type="domain" description="Cyclic nucleotide-binding" evidence="8">
    <location>
        <begin position="407"/>
        <end position="524"/>
    </location>
</feature>
<accession>A0A1D9FZY5</accession>
<dbReference type="PROSITE" id="PS50042">
    <property type="entry name" value="CNMP_BINDING_3"/>
    <property type="match status" value="1"/>
</dbReference>
<gene>
    <name evidence="9" type="ORF">BJP36_14580</name>
</gene>
<keyword evidence="6 7" id="KW-0472">Membrane</keyword>
<dbReference type="Gene3D" id="2.60.120.10">
    <property type="entry name" value="Jelly Rolls"/>
    <property type="match status" value="1"/>
</dbReference>
<evidence type="ECO:0000313" key="9">
    <source>
        <dbReference type="EMBL" id="AOY80948.1"/>
    </source>
</evidence>
<dbReference type="InterPro" id="IPR018490">
    <property type="entry name" value="cNMP-bd_dom_sf"/>
</dbReference>
<evidence type="ECO:0000256" key="2">
    <source>
        <dbReference type="ARBA" id="ARBA00008017"/>
    </source>
</evidence>
<sequence>MPLDQLVPKFLKKSLFQLGEVPVSIFTILQLIFLFLIAKFIIQDFKKFLNYKLLNKLVNDPNKREFLSKIISYAILIVLVYIIYFIGGLDLIKLTIFEVGNTKVSIKLIIQLVLSLMIVIFLASTLKNFLKQELLPQMGIDEANRAVIATIISYAFGILGIVIVLNNHFELGSLAVIAGGLGVGIGFGLQDITKNFISGVTLLLERTIRVGDFIEFDGLSGYVKEVSMRSTIIRTREGGDVVVPNSHLVENRMLNWTFDSYKARIHIPVGVAYDSDPVLVTEVLLKSAYLEPSVLSEPTPRVLFKGFGDSSLNFELRVWVNRIDQEPFIRSSLNFIIEYNLRQQGLSIPFPQRDFWLRNPEALMARDIHRENIETIEENIGQSTQQPFKVKTPRPLALRDLLRQVDYFKNFTELELRQLIEIGYRKRLRASEILFHEGDPGDAFYIILAGSVEVFVERINKTLNNLQAGQFFGELSLMLGVPRTASVRGLEESLLFVINNKGFKQLLKDYPDLSEIIVQELGKHQEELAERQKQMRKMGLLDAAEDDKNLLVWVRKRVKRLFAL</sequence>
<dbReference type="Pfam" id="PF00027">
    <property type="entry name" value="cNMP_binding"/>
    <property type="match status" value="1"/>
</dbReference>
<dbReference type="AlphaFoldDB" id="A0A1D9FZY5"/>
<dbReference type="PANTHER" id="PTHR30347">
    <property type="entry name" value="POTASSIUM CHANNEL RELATED"/>
    <property type="match status" value="1"/>
</dbReference>
<dbReference type="Pfam" id="PF21082">
    <property type="entry name" value="MS_channel_3rd"/>
    <property type="match status" value="1"/>
</dbReference>
<dbReference type="InterPro" id="IPR011014">
    <property type="entry name" value="MscS_channel_TM-2"/>
</dbReference>
<dbReference type="InterPro" id="IPR049278">
    <property type="entry name" value="MS_channel_C"/>
</dbReference>
<dbReference type="InterPro" id="IPR023408">
    <property type="entry name" value="MscS_beta-dom_sf"/>
</dbReference>
<protein>
    <submittedName>
        <fullName evidence="9">Mechanosensitive ion channel</fullName>
    </submittedName>
</protein>
<reference evidence="10" key="1">
    <citation type="submission" date="2016-10" db="EMBL/GenBank/DDBJ databases">
        <title>Comparative genomics uncovers the prolific and rare metabolic potential of the cyanobacterial genus Moorea.</title>
        <authorList>
            <person name="Leao T."/>
            <person name="Castelao G."/>
            <person name="Korobeynikov A."/>
            <person name="Monroe E.A."/>
            <person name="Podell S."/>
            <person name="Glukhov E."/>
            <person name="Allen E."/>
            <person name="Gerwick W.H."/>
            <person name="Gerwick L."/>
        </authorList>
    </citation>
    <scope>NUCLEOTIDE SEQUENCE [LARGE SCALE GENOMIC DNA]</scope>
    <source>
        <strain evidence="10">JHB</strain>
    </source>
</reference>
<dbReference type="SUPFAM" id="SSF51206">
    <property type="entry name" value="cAMP-binding domain-like"/>
    <property type="match status" value="1"/>
</dbReference>
<feature type="transmembrane region" description="Helical" evidence="7">
    <location>
        <begin position="146"/>
        <end position="165"/>
    </location>
</feature>
<dbReference type="InterPro" id="IPR014710">
    <property type="entry name" value="RmlC-like_jellyroll"/>
</dbReference>